<dbReference type="NCBIfam" id="TIGR02601">
    <property type="entry name" value="autotrns_rpt"/>
    <property type="match status" value="1"/>
</dbReference>
<accession>A0A1I3K8Z6</accession>
<feature type="active site" description="Charge relay system" evidence="6">
    <location>
        <position position="98"/>
    </location>
</feature>
<dbReference type="SUPFAM" id="SSF103515">
    <property type="entry name" value="Autotransporter"/>
    <property type="match status" value="1"/>
</dbReference>
<dbReference type="Proteomes" id="UP000198919">
    <property type="component" value="Unassembled WGS sequence"/>
</dbReference>
<feature type="active site" description="Charge relay system" evidence="6">
    <location>
        <position position="155"/>
    </location>
</feature>
<dbReference type="SUPFAM" id="SSF52743">
    <property type="entry name" value="Subtilisin-like"/>
    <property type="match status" value="1"/>
</dbReference>
<dbReference type="GO" id="GO:0019867">
    <property type="term" value="C:outer membrane"/>
    <property type="evidence" value="ECO:0007669"/>
    <property type="project" value="InterPro"/>
</dbReference>
<dbReference type="GO" id="GO:0006508">
    <property type="term" value="P:proteolysis"/>
    <property type="evidence" value="ECO:0007669"/>
    <property type="project" value="UniProtKB-KW"/>
</dbReference>
<dbReference type="AlphaFoldDB" id="A0A1I3K8Z6"/>
<dbReference type="NCBIfam" id="TIGR01414">
    <property type="entry name" value="autotrans_barl"/>
    <property type="match status" value="1"/>
</dbReference>
<evidence type="ECO:0000256" key="6">
    <source>
        <dbReference type="PROSITE-ProRule" id="PRU01240"/>
    </source>
</evidence>
<dbReference type="GO" id="GO:0004252">
    <property type="term" value="F:serine-type endopeptidase activity"/>
    <property type="evidence" value="ECO:0007669"/>
    <property type="project" value="UniProtKB-UniRule"/>
</dbReference>
<dbReference type="PROSITE" id="PS51208">
    <property type="entry name" value="AUTOTRANSPORTER"/>
    <property type="match status" value="1"/>
</dbReference>
<dbReference type="Gene3D" id="2.40.128.130">
    <property type="entry name" value="Autotransporter beta-domain"/>
    <property type="match status" value="1"/>
</dbReference>
<keyword evidence="5 6" id="KW-0720">Serine protease</keyword>
<feature type="domain" description="Autotransporter" evidence="8">
    <location>
        <begin position="769"/>
        <end position="1046"/>
    </location>
</feature>
<evidence type="ECO:0000256" key="2">
    <source>
        <dbReference type="ARBA" id="ARBA00022670"/>
    </source>
</evidence>
<dbReference type="RefSeq" id="WP_092507902.1">
    <property type="nucleotide sequence ID" value="NZ_CAWNQB010000023.1"/>
</dbReference>
<protein>
    <submittedName>
        <fullName evidence="9">Autotransporter</fullName>
    </submittedName>
    <submittedName>
        <fullName evidence="10">Subtilase-type serine protease</fullName>
    </submittedName>
</protein>
<dbReference type="Pfam" id="PF03797">
    <property type="entry name" value="Autotransporter"/>
    <property type="match status" value="1"/>
</dbReference>
<dbReference type="Gene3D" id="3.40.50.200">
    <property type="entry name" value="Peptidase S8/S53 domain"/>
    <property type="match status" value="1"/>
</dbReference>
<dbReference type="STRING" id="351675.SAMN05421680_10312"/>
<dbReference type="InterPro" id="IPR013425">
    <property type="entry name" value="Autotrns_rpt"/>
</dbReference>
<dbReference type="InterPro" id="IPR050131">
    <property type="entry name" value="Peptidase_S8_subtilisin-like"/>
</dbReference>
<evidence type="ECO:0000313" key="11">
    <source>
        <dbReference type="Proteomes" id="UP000198919"/>
    </source>
</evidence>
<dbReference type="OrthoDB" id="9780507at2"/>
<dbReference type="CDD" id="cd04848">
    <property type="entry name" value="Peptidases_S8_Autotransporter_serine_protease_like"/>
    <property type="match status" value="1"/>
</dbReference>
<dbReference type="PANTHER" id="PTHR43806">
    <property type="entry name" value="PEPTIDASE S8"/>
    <property type="match status" value="1"/>
</dbReference>
<dbReference type="InterPro" id="IPR006315">
    <property type="entry name" value="OM_autotransptr_brl_dom"/>
</dbReference>
<dbReference type="InterPro" id="IPR036709">
    <property type="entry name" value="Autotransporte_beta_dom_sf"/>
</dbReference>
<name>A0A1I3K8Z6_9GAMM</name>
<comment type="similarity">
    <text evidence="1 6">Belongs to the peptidase S8 family.</text>
</comment>
<keyword evidence="4 6" id="KW-0378">Hydrolase</keyword>
<organism evidence="10 11">
    <name type="scientific">Xenorhabdus mauleonii</name>
    <dbReference type="NCBI Taxonomy" id="351675"/>
    <lineage>
        <taxon>Bacteria</taxon>
        <taxon>Pseudomonadati</taxon>
        <taxon>Pseudomonadota</taxon>
        <taxon>Gammaproteobacteria</taxon>
        <taxon>Enterobacterales</taxon>
        <taxon>Morganellaceae</taxon>
        <taxon>Xenorhabdus</taxon>
    </lineage>
</organism>
<proteinExistence type="inferred from homology"/>
<reference evidence="10" key="1">
    <citation type="submission" date="2016-10" db="EMBL/GenBank/DDBJ databases">
        <authorList>
            <person name="de Groot N.N."/>
        </authorList>
    </citation>
    <scope>NUCLEOTIDE SEQUENCE [LARGE SCALE GENOMIC DNA]</scope>
    <source>
        <strain evidence="10">DSM 17908</strain>
    </source>
</reference>
<gene>
    <name evidence="10" type="ORF">SAMN05421680_10312</name>
    <name evidence="9" type="ORF">Xmau_01183</name>
</gene>
<evidence type="ECO:0000256" key="5">
    <source>
        <dbReference type="ARBA" id="ARBA00022825"/>
    </source>
</evidence>
<reference evidence="11" key="2">
    <citation type="submission" date="2016-10" db="EMBL/GenBank/DDBJ databases">
        <authorList>
            <person name="Varghese N."/>
            <person name="Submissions S."/>
        </authorList>
    </citation>
    <scope>NUCLEOTIDE SEQUENCE [LARGE SCALE GENOMIC DNA]</scope>
    <source>
        <strain evidence="11">DSM 17908</strain>
    </source>
</reference>
<evidence type="ECO:0000313" key="10">
    <source>
        <dbReference type="EMBL" id="SFI68966.1"/>
    </source>
</evidence>
<dbReference type="EMBL" id="NITY01000003">
    <property type="protein sequence ID" value="PHM44978.1"/>
    <property type="molecule type" value="Genomic_DNA"/>
</dbReference>
<dbReference type="InterPro" id="IPR036852">
    <property type="entry name" value="Peptidase_S8/S53_dom_sf"/>
</dbReference>
<dbReference type="EMBL" id="FORG01000003">
    <property type="protein sequence ID" value="SFI68966.1"/>
    <property type="molecule type" value="Genomic_DNA"/>
</dbReference>
<keyword evidence="3 7" id="KW-0732">Signal</keyword>
<evidence type="ECO:0000256" key="1">
    <source>
        <dbReference type="ARBA" id="ARBA00011073"/>
    </source>
</evidence>
<dbReference type="SMART" id="SM00869">
    <property type="entry name" value="Autotransporter"/>
    <property type="match status" value="1"/>
</dbReference>
<evidence type="ECO:0000259" key="8">
    <source>
        <dbReference type="PROSITE" id="PS51208"/>
    </source>
</evidence>
<dbReference type="InterPro" id="IPR023828">
    <property type="entry name" value="Peptidase_S8_Ser-AS"/>
</dbReference>
<dbReference type="Proteomes" id="UP000224607">
    <property type="component" value="Unassembled WGS sequence"/>
</dbReference>
<evidence type="ECO:0000313" key="12">
    <source>
        <dbReference type="Proteomes" id="UP000224607"/>
    </source>
</evidence>
<keyword evidence="2 6" id="KW-0645">Protease</keyword>
<dbReference type="PANTHER" id="PTHR43806:SF11">
    <property type="entry name" value="CEREVISIN-RELATED"/>
    <property type="match status" value="1"/>
</dbReference>
<dbReference type="PROSITE" id="PS51892">
    <property type="entry name" value="SUBTILASE"/>
    <property type="match status" value="1"/>
</dbReference>
<evidence type="ECO:0000256" key="3">
    <source>
        <dbReference type="ARBA" id="ARBA00022729"/>
    </source>
</evidence>
<dbReference type="Pfam" id="PF00082">
    <property type="entry name" value="Peptidase_S8"/>
    <property type="match status" value="1"/>
</dbReference>
<evidence type="ECO:0000313" key="9">
    <source>
        <dbReference type="EMBL" id="PHM44978.1"/>
    </source>
</evidence>
<dbReference type="PROSITE" id="PS00138">
    <property type="entry name" value="SUBTILASE_SER"/>
    <property type="match status" value="1"/>
</dbReference>
<feature type="signal peptide" evidence="7">
    <location>
        <begin position="1"/>
        <end position="43"/>
    </location>
</feature>
<dbReference type="InterPro" id="IPR000209">
    <property type="entry name" value="Peptidase_S8/S53_dom"/>
</dbReference>
<dbReference type="InterPro" id="IPR005546">
    <property type="entry name" value="Autotransporte_beta"/>
</dbReference>
<dbReference type="InterPro" id="IPR034061">
    <property type="entry name" value="Peptidases_S8_Autotransporter"/>
</dbReference>
<dbReference type="PRINTS" id="PR00723">
    <property type="entry name" value="SUBTILISIN"/>
</dbReference>
<evidence type="ECO:0000256" key="7">
    <source>
        <dbReference type="SAM" id="SignalP"/>
    </source>
</evidence>
<evidence type="ECO:0000256" key="4">
    <source>
        <dbReference type="ARBA" id="ARBA00022801"/>
    </source>
</evidence>
<feature type="active site" description="Charge relay system" evidence="6">
    <location>
        <position position="376"/>
    </location>
</feature>
<keyword evidence="12" id="KW-1185">Reference proteome</keyword>
<sequence>MKKQDSIPRSFLAAAGLSVKTQPRILCYAIACCLAAASAGAYAKNDTLRNYVETGRLGDPASWRTQEFRNEWGLGAIRADEAYARGYTGKGVKLGIFDQYVYAKHPEFEGKDKVINLVTKGLREYTDPYLKVEKGTPFTYGDEPKRQYDNTLGNHGVHVAGIAAANRDGKEMHGVAYNAQIISADNGDPGPEDGIILGNDGAVYQAGWHALRDSGARIINNSWAIGIPKKLHDEGSDPSAAHFTLVEAQKQFDEIKPFLGTKSGGAYQGAIDVARSGIVTIFAAGNSFNFNNPDAIGGLAWFVPDIAPNWLTVASLQQDPNSTNSEPYTISYFSSRCGYTASFCVSAPGSRVYSSIITGTDISDLGVGYGNKSGTSMAAPHVAGSVAVLMERFPYMTGAQVASVLRTTATDMGEKGIDEIYGWGMINLGKAINGPSMFYTAEDIPEKFRIPDPDGVAYGNGQFIADIPGAGAVLDKGKPTERVCEGIQCDSDLWSNDISGHGGLTKQGRGALSLSGENTYLGPTLVKQGLLNINGSISSTVSVMENGTLGGAGIVGAVTVQRGGTVAPGDVVGTLKVTDKIIFEPGSHYAVEIAADGRGDNIQVEKSAQLDGATVSVSLENTGNLLAYNKVDGFQHHPYRILNAQKGINGYFEPQTRSNSPFVDTALSYQPNEVNLHVERNDIAFVDVAKTQNERELATVADSLGFGNSVYESILASNSAEQARNAYRQLNGQIHADVASLLVNNSRYLRDTLNSRLSQAEGRSLSSDIHGDNNGAWVRLLSAWEHASGTENASGYQANNYGVFLGIDTLIDDYSRLGVATGYTRTSLNGGNRSNADSNNYHLALYGDRQFGDFALRTNGGFTWHQIDTKRLIKYGNQYDNESANYDGRTAQISAELAYHLPAGAVNLEPFVNFAYVNFQNEGINENGAAAALHGNRQHTEATLSTLGLRANHNWQTSSGSSIALNGELGWQHQYGDRERATGLSFRGSNTTFVTRSVPISRDGVVLKANAEVKANDNVSVTFGYSGVLSSSHQDNSINAGLRWTF</sequence>
<feature type="chain" id="PRO_5011676070" evidence="7">
    <location>
        <begin position="44"/>
        <end position="1046"/>
    </location>
</feature>
<reference evidence="9 12" key="3">
    <citation type="journal article" date="2017" name="Nat. Microbiol.">
        <title>Natural product diversity associated with the nematode symbionts Photorhabdus and Xenorhabdus.</title>
        <authorList>
            <person name="Tobias N.J."/>
            <person name="Wolff H."/>
            <person name="Djahanschiri B."/>
            <person name="Grundmann F."/>
            <person name="Kronenwerth M."/>
            <person name="Shi Y.M."/>
            <person name="Simonyi S."/>
            <person name="Grun P."/>
            <person name="Shapiro-Ilan D."/>
            <person name="Pidot S.J."/>
            <person name="Stinear T.P."/>
            <person name="Ebersberger I."/>
            <person name="Bode H.B."/>
        </authorList>
    </citation>
    <scope>NUCLEOTIDE SEQUENCE [LARGE SCALE GENOMIC DNA]</scope>
    <source>
        <strain evidence="9 12">DSM 17908</strain>
    </source>
</reference>
<dbReference type="InterPro" id="IPR015500">
    <property type="entry name" value="Peptidase_S8_subtilisin-rel"/>
</dbReference>